<evidence type="ECO:0000256" key="1">
    <source>
        <dbReference type="SAM" id="Phobius"/>
    </source>
</evidence>
<proteinExistence type="predicted"/>
<feature type="transmembrane region" description="Helical" evidence="1">
    <location>
        <begin position="6"/>
        <end position="28"/>
    </location>
</feature>
<protein>
    <submittedName>
        <fullName evidence="2">Multidrug resistance efflux pump</fullName>
    </submittedName>
</protein>
<evidence type="ECO:0000313" key="2">
    <source>
        <dbReference type="EMBL" id="MBE1563968.1"/>
    </source>
</evidence>
<comment type="caution">
    <text evidence="2">The sequence shown here is derived from an EMBL/GenBank/DDBJ whole genome shotgun (WGS) entry which is preliminary data.</text>
</comment>
<organism evidence="2 3">
    <name type="scientific">Nonomuraea africana</name>
    <dbReference type="NCBI Taxonomy" id="46171"/>
    <lineage>
        <taxon>Bacteria</taxon>
        <taxon>Bacillati</taxon>
        <taxon>Actinomycetota</taxon>
        <taxon>Actinomycetes</taxon>
        <taxon>Streptosporangiales</taxon>
        <taxon>Streptosporangiaceae</taxon>
        <taxon>Nonomuraea</taxon>
    </lineage>
</organism>
<reference evidence="2 3" key="1">
    <citation type="submission" date="2020-10" db="EMBL/GenBank/DDBJ databases">
        <title>Sequencing the genomes of 1000 actinobacteria strains.</title>
        <authorList>
            <person name="Klenk H.-P."/>
        </authorList>
    </citation>
    <scope>NUCLEOTIDE SEQUENCE [LARGE SCALE GENOMIC DNA]</scope>
    <source>
        <strain evidence="2 3">DSM 43748</strain>
    </source>
</reference>
<accession>A0ABR9KQT8</accession>
<gene>
    <name evidence="2" type="ORF">H4W81_006747</name>
</gene>
<name>A0ABR9KQT8_9ACTN</name>
<keyword evidence="1" id="KW-0472">Membrane</keyword>
<sequence>MDLIALATVAAIGVVLITAIAAVAMVWLTVSRAESTDIAAALRGIADVIRAVRGKR</sequence>
<keyword evidence="1" id="KW-0812">Transmembrane</keyword>
<dbReference type="EMBL" id="JADBEF010000001">
    <property type="protein sequence ID" value="MBE1563968.1"/>
    <property type="molecule type" value="Genomic_DNA"/>
</dbReference>
<dbReference type="RefSeq" id="WP_192778434.1">
    <property type="nucleotide sequence ID" value="NZ_BAAASY010000024.1"/>
</dbReference>
<evidence type="ECO:0000313" key="3">
    <source>
        <dbReference type="Proteomes" id="UP000661607"/>
    </source>
</evidence>
<keyword evidence="3" id="KW-1185">Reference proteome</keyword>
<keyword evidence="1" id="KW-1133">Transmembrane helix</keyword>
<dbReference type="Proteomes" id="UP000661607">
    <property type="component" value="Unassembled WGS sequence"/>
</dbReference>